<keyword evidence="1 6" id="KW-0963">Cytoplasm</keyword>
<dbReference type="Gene3D" id="2.40.50.140">
    <property type="entry name" value="Nucleic acid-binding proteins"/>
    <property type="match status" value="1"/>
</dbReference>
<feature type="region of interest" description="Domain I" evidence="6">
    <location>
        <begin position="26"/>
        <end position="89"/>
    </location>
</feature>
<dbReference type="HAMAP" id="MF_00031">
    <property type="entry name" value="DNA_HJ_migration_RuvA"/>
    <property type="match status" value="1"/>
</dbReference>
<keyword evidence="8" id="KW-0347">Helicase</keyword>
<dbReference type="GO" id="GO:0005524">
    <property type="term" value="F:ATP binding"/>
    <property type="evidence" value="ECO:0007669"/>
    <property type="project" value="InterPro"/>
</dbReference>
<comment type="similarity">
    <text evidence="6">Belongs to the RuvA family.</text>
</comment>
<feature type="domain" description="Helix-hairpin-helix DNA-binding motif class 1" evidence="7">
    <location>
        <begin position="98"/>
        <end position="117"/>
    </location>
</feature>
<evidence type="ECO:0000313" key="9">
    <source>
        <dbReference type="Proteomes" id="UP000006087"/>
    </source>
</evidence>
<dbReference type="GO" id="GO:0009379">
    <property type="term" value="C:Holliday junction helicase complex"/>
    <property type="evidence" value="ECO:0007669"/>
    <property type="project" value="InterPro"/>
</dbReference>
<dbReference type="SUPFAM" id="SSF47781">
    <property type="entry name" value="RuvA domain 2-like"/>
    <property type="match status" value="1"/>
</dbReference>
<evidence type="ECO:0000256" key="1">
    <source>
        <dbReference type="ARBA" id="ARBA00022490"/>
    </source>
</evidence>
<feature type="region of interest" description="Domain III" evidence="6">
    <location>
        <begin position="186"/>
        <end position="229"/>
    </location>
</feature>
<dbReference type="GO" id="GO:0048476">
    <property type="term" value="C:Holliday junction resolvase complex"/>
    <property type="evidence" value="ECO:0007669"/>
    <property type="project" value="UniProtKB-UniRule"/>
</dbReference>
<evidence type="ECO:0000256" key="4">
    <source>
        <dbReference type="ARBA" id="ARBA00023172"/>
    </source>
</evidence>
<dbReference type="SMART" id="SM00278">
    <property type="entry name" value="HhH1"/>
    <property type="match status" value="2"/>
</dbReference>
<dbReference type="Pfam" id="PF14520">
    <property type="entry name" value="HHH_5"/>
    <property type="match status" value="1"/>
</dbReference>
<dbReference type="GO" id="GO:0009432">
    <property type="term" value="P:SOS response"/>
    <property type="evidence" value="ECO:0007669"/>
    <property type="project" value="UniProtKB-ARBA"/>
</dbReference>
<dbReference type="AlphaFoldDB" id="K1IZR1"/>
<dbReference type="Proteomes" id="UP000006087">
    <property type="component" value="Unassembled WGS sequence"/>
</dbReference>
<evidence type="ECO:0000259" key="7">
    <source>
        <dbReference type="SMART" id="SM00278"/>
    </source>
</evidence>
<sequence>MLDTYPVILYAMSQFTNSCIGEERAVIGRLRGIVIEKQPPEVLLEVGGVGYEVQMPMSCFYDLPEIGREATIHTHFVVREDAQLLYGFNHKQERALFRELIKTNGVGPKLALAILSGMTATQFVLSVEREEISSLVKLPGVGKKTAERLVVEMKDRLKGWVSHDLFSPTMVTLPASEPELRAPDVTEEAASALVALGYKPQQASQIVSKIAKEGMSVEDIIRESLRSLV</sequence>
<comment type="subunit">
    <text evidence="6">Homotetramer. Forms an RuvA(8)-RuvB(12)-Holliday junction (HJ) complex. HJ DNA is sandwiched between 2 RuvA tetramers; dsDNA enters through RuvA and exits via RuvB. An RuvB hexamer assembles on each DNA strand where it exits the tetramer. Each RuvB hexamer is contacted by two RuvA subunits (via domain III) on 2 adjacent RuvB subunits; this complex drives branch migration. In the full resolvosome a probable DNA-RuvA(4)-RuvB(12)-RuvC(2) complex forms which resolves the HJ.</text>
</comment>
<keyword evidence="8" id="KW-0067">ATP-binding</keyword>
<proteinExistence type="inferred from homology"/>
<evidence type="ECO:0000256" key="2">
    <source>
        <dbReference type="ARBA" id="ARBA00022763"/>
    </source>
</evidence>
<dbReference type="PATRIC" id="fig|1073383.3.peg.1487"/>
<dbReference type="FunFam" id="2.40.50.140:FF:000083">
    <property type="entry name" value="Holliday junction ATP-dependent DNA helicase RuvA"/>
    <property type="match status" value="1"/>
</dbReference>
<organism evidence="8 9">
    <name type="scientific">Aeromonas veronii AMC34</name>
    <dbReference type="NCBI Taxonomy" id="1073383"/>
    <lineage>
        <taxon>Bacteria</taxon>
        <taxon>Pseudomonadati</taxon>
        <taxon>Pseudomonadota</taxon>
        <taxon>Gammaproteobacteria</taxon>
        <taxon>Aeromonadales</taxon>
        <taxon>Aeromonadaceae</taxon>
        <taxon>Aeromonas</taxon>
    </lineage>
</organism>
<dbReference type="InterPro" id="IPR003583">
    <property type="entry name" value="Hlx-hairpin-Hlx_DNA-bd_motif"/>
</dbReference>
<keyword evidence="4 6" id="KW-0233">DNA recombination</keyword>
<feature type="domain" description="Helix-hairpin-helix DNA-binding motif class 1" evidence="7">
    <location>
        <begin position="133"/>
        <end position="152"/>
    </location>
</feature>
<comment type="caution">
    <text evidence="8">The sequence shown here is derived from an EMBL/GenBank/DDBJ whole genome shotgun (WGS) entry which is preliminary data.</text>
</comment>
<keyword evidence="3 6" id="KW-0238">DNA-binding</keyword>
<comment type="caution">
    <text evidence="6">Lacks conserved residue(s) required for the propagation of feature annotation.</text>
</comment>
<keyword evidence="5 6" id="KW-0234">DNA repair</keyword>
<dbReference type="InterPro" id="IPR013849">
    <property type="entry name" value="DNA_helicase_Holl-junc_RuvA_I"/>
</dbReference>
<dbReference type="FunFam" id="1.10.150.20:FF:000012">
    <property type="entry name" value="Holliday junction ATP-dependent DNA helicase RuvA"/>
    <property type="match status" value="1"/>
</dbReference>
<keyword evidence="8" id="KW-0378">Hydrolase</keyword>
<dbReference type="HOGENOM" id="CLU_087936_0_0_6"/>
<dbReference type="SUPFAM" id="SSF50249">
    <property type="entry name" value="Nucleic acid-binding proteins"/>
    <property type="match status" value="1"/>
</dbReference>
<protein>
    <recommendedName>
        <fullName evidence="6">Holliday junction branch migration complex subunit RuvA</fullName>
    </recommendedName>
</protein>
<evidence type="ECO:0000256" key="3">
    <source>
        <dbReference type="ARBA" id="ARBA00023125"/>
    </source>
</evidence>
<name>K1IZR1_AERVE</name>
<dbReference type="Gene3D" id="1.10.150.20">
    <property type="entry name" value="5' to 3' exonuclease, C-terminal subdomain"/>
    <property type="match status" value="1"/>
</dbReference>
<dbReference type="InterPro" id="IPR036267">
    <property type="entry name" value="RuvA_C_sf"/>
</dbReference>
<dbReference type="Pfam" id="PF07499">
    <property type="entry name" value="RuvA_C"/>
    <property type="match status" value="1"/>
</dbReference>
<dbReference type="GO" id="GO:0006310">
    <property type="term" value="P:DNA recombination"/>
    <property type="evidence" value="ECO:0007669"/>
    <property type="project" value="UniProtKB-UniRule"/>
</dbReference>
<dbReference type="InterPro" id="IPR000085">
    <property type="entry name" value="RuvA"/>
</dbReference>
<dbReference type="SUPFAM" id="SSF46929">
    <property type="entry name" value="DNA helicase RuvA subunit, C-terminal domain"/>
    <property type="match status" value="1"/>
</dbReference>
<dbReference type="Pfam" id="PF01330">
    <property type="entry name" value="RuvA_N"/>
    <property type="match status" value="1"/>
</dbReference>
<dbReference type="Gene3D" id="1.10.8.10">
    <property type="entry name" value="DNA helicase RuvA subunit, C-terminal domain"/>
    <property type="match status" value="1"/>
</dbReference>
<keyword evidence="8" id="KW-0547">Nucleotide-binding</keyword>
<dbReference type="GO" id="GO:0005737">
    <property type="term" value="C:cytoplasm"/>
    <property type="evidence" value="ECO:0007669"/>
    <property type="project" value="UniProtKB-SubCell"/>
</dbReference>
<accession>K1IZR1</accession>
<evidence type="ECO:0000256" key="6">
    <source>
        <dbReference type="HAMAP-Rule" id="MF_00031"/>
    </source>
</evidence>
<dbReference type="NCBIfam" id="TIGR00084">
    <property type="entry name" value="ruvA"/>
    <property type="match status" value="1"/>
</dbReference>
<evidence type="ECO:0000256" key="5">
    <source>
        <dbReference type="ARBA" id="ARBA00023204"/>
    </source>
</evidence>
<dbReference type="CDD" id="cd14332">
    <property type="entry name" value="UBA_RuvA_C"/>
    <property type="match status" value="1"/>
</dbReference>
<comment type="function">
    <text evidence="6">The RuvA-RuvB-RuvC complex processes Holliday junction (HJ) DNA during genetic recombination and DNA repair, while the RuvA-RuvB complex plays an important role in the rescue of blocked DNA replication forks via replication fork reversal (RFR). RuvA specifically binds to HJ cruciform DNA, conferring on it an open structure. The RuvB hexamer acts as an ATP-dependent pump, pulling dsDNA into and through the RuvAB complex. HJ branch migration allows RuvC to scan DNA until it finds its consensus sequence, where it cleaves and resolves the cruciform DNA.</text>
</comment>
<dbReference type="InterPro" id="IPR010994">
    <property type="entry name" value="RuvA_2-like"/>
</dbReference>
<reference evidence="8 9" key="1">
    <citation type="submission" date="2012-06" db="EMBL/GenBank/DDBJ databases">
        <title>The Genome Sequence of Aeromonas veronii AMC34.</title>
        <authorList>
            <consortium name="The Broad Institute Genome Sequencing Platform"/>
            <person name="Earl A."/>
            <person name="Ward D."/>
            <person name="Feldgarden M."/>
            <person name="Gevers D."/>
            <person name="Graf J."/>
            <person name="Tomasi A."/>
            <person name="Horneman A."/>
            <person name="Walker B."/>
            <person name="Young S.K."/>
            <person name="Zeng Q."/>
            <person name="Gargeya S."/>
            <person name="Fitzgerald M."/>
            <person name="Haas B."/>
            <person name="Abouelleil A."/>
            <person name="Alvarado L."/>
            <person name="Arachchi H.M."/>
            <person name="Berlin A.M."/>
            <person name="Chapman S.B."/>
            <person name="Goldberg J."/>
            <person name="Griggs A."/>
            <person name="Gujja S."/>
            <person name="Hansen M."/>
            <person name="Howarth C."/>
            <person name="Imamovic A."/>
            <person name="Larimer J."/>
            <person name="McCowan C."/>
            <person name="Montmayeur A."/>
            <person name="Murphy C."/>
            <person name="Neiman D."/>
            <person name="Pearson M."/>
            <person name="Priest M."/>
            <person name="Roberts A."/>
            <person name="Saif S."/>
            <person name="Shea T."/>
            <person name="Sisk P."/>
            <person name="Sykes S."/>
            <person name="Wortman J."/>
            <person name="Nusbaum C."/>
            <person name="Birren B."/>
        </authorList>
    </citation>
    <scope>NUCLEOTIDE SEQUENCE [LARGE SCALE GENOMIC DNA]</scope>
    <source>
        <strain evidence="8 9">AMC34</strain>
    </source>
</reference>
<dbReference type="GO" id="GO:0000400">
    <property type="term" value="F:four-way junction DNA binding"/>
    <property type="evidence" value="ECO:0007669"/>
    <property type="project" value="UniProtKB-UniRule"/>
</dbReference>
<dbReference type="GO" id="GO:0009378">
    <property type="term" value="F:four-way junction helicase activity"/>
    <property type="evidence" value="ECO:0007669"/>
    <property type="project" value="InterPro"/>
</dbReference>
<comment type="subcellular location">
    <subcellularLocation>
        <location evidence="6">Cytoplasm</location>
    </subcellularLocation>
</comment>
<dbReference type="EMBL" id="AGWU01000014">
    <property type="protein sequence ID" value="EKB21197.1"/>
    <property type="molecule type" value="Genomic_DNA"/>
</dbReference>
<comment type="domain">
    <text evidence="6">Has three domains with a flexible linker between the domains II and III and assumes an 'L' shape. Domain III is highly mobile and contacts RuvB.</text>
</comment>
<keyword evidence="2 6" id="KW-0227">DNA damage</keyword>
<evidence type="ECO:0000313" key="8">
    <source>
        <dbReference type="EMBL" id="EKB21197.1"/>
    </source>
</evidence>
<dbReference type="GO" id="GO:0006281">
    <property type="term" value="P:DNA repair"/>
    <property type="evidence" value="ECO:0007669"/>
    <property type="project" value="UniProtKB-UniRule"/>
</dbReference>
<dbReference type="InterPro" id="IPR011114">
    <property type="entry name" value="RuvA_C"/>
</dbReference>
<dbReference type="InterPro" id="IPR012340">
    <property type="entry name" value="NA-bd_OB-fold"/>
</dbReference>
<gene>
    <name evidence="6" type="primary">ruvA</name>
    <name evidence="8" type="ORF">HMPREF1168_01470</name>
</gene>